<dbReference type="PANTHER" id="PTHR30543">
    <property type="entry name" value="CHROMATE REDUCTASE"/>
    <property type="match status" value="1"/>
</dbReference>
<dbReference type="Gene3D" id="3.40.50.360">
    <property type="match status" value="1"/>
</dbReference>
<dbReference type="InterPro" id="IPR005025">
    <property type="entry name" value="FMN_Rdtase-like_dom"/>
</dbReference>
<dbReference type="Proteomes" id="UP000660675">
    <property type="component" value="Unassembled WGS sequence"/>
</dbReference>
<dbReference type="PANTHER" id="PTHR30543:SF21">
    <property type="entry name" value="NAD(P)H-DEPENDENT FMN REDUCTASE LOT6"/>
    <property type="match status" value="1"/>
</dbReference>
<organism evidence="2 3">
    <name type="scientific">Streptomyces gelaticus</name>
    <dbReference type="NCBI Taxonomy" id="285446"/>
    <lineage>
        <taxon>Bacteria</taxon>
        <taxon>Bacillati</taxon>
        <taxon>Actinomycetota</taxon>
        <taxon>Actinomycetes</taxon>
        <taxon>Kitasatosporales</taxon>
        <taxon>Streptomycetaceae</taxon>
        <taxon>Streptomyces</taxon>
    </lineage>
</organism>
<keyword evidence="3" id="KW-1185">Reference proteome</keyword>
<evidence type="ECO:0000259" key="1">
    <source>
        <dbReference type="Pfam" id="PF03358"/>
    </source>
</evidence>
<name>A0ABQ2VSZ8_9ACTN</name>
<comment type="caution">
    <text evidence="2">The sequence shown here is derived from an EMBL/GenBank/DDBJ whole genome shotgun (WGS) entry which is preliminary data.</text>
</comment>
<reference evidence="3" key="1">
    <citation type="journal article" date="2019" name="Int. J. Syst. Evol. Microbiol.">
        <title>The Global Catalogue of Microorganisms (GCM) 10K type strain sequencing project: providing services to taxonomists for standard genome sequencing and annotation.</title>
        <authorList>
            <consortium name="The Broad Institute Genomics Platform"/>
            <consortium name="The Broad Institute Genome Sequencing Center for Infectious Disease"/>
            <person name="Wu L."/>
            <person name="Ma J."/>
        </authorList>
    </citation>
    <scope>NUCLEOTIDE SEQUENCE [LARGE SCALE GENOMIC DNA]</scope>
    <source>
        <strain evidence="3">JCM 4376</strain>
    </source>
</reference>
<dbReference type="Pfam" id="PF03358">
    <property type="entry name" value="FMN_red"/>
    <property type="match status" value="1"/>
</dbReference>
<dbReference type="EMBL" id="BMTF01000003">
    <property type="protein sequence ID" value="GGV77878.1"/>
    <property type="molecule type" value="Genomic_DNA"/>
</dbReference>
<dbReference type="SUPFAM" id="SSF52218">
    <property type="entry name" value="Flavoproteins"/>
    <property type="match status" value="1"/>
</dbReference>
<dbReference type="InterPro" id="IPR050712">
    <property type="entry name" value="NAD(P)H-dep_reductase"/>
</dbReference>
<accession>A0ABQ2VSZ8</accession>
<sequence length="192" mass="21329">MRLVVLLGSVRDGRFGPAVAEWFLALARTRTDLEVDLIDLKEHPLPLAMPGFAGTLHEDDGRRREQLAARLAAADAFVVITPEYNHGFPAALKNFLDWFLEEWAAKPAGFVSYGGMGGGLRSVEQLRQVFAELHALTVRDGVSFHNAWEQTTEDGRLDGSEAGDTAAKVMLDELVWWGQVLRRARAESPYPR</sequence>
<gene>
    <name evidence="2" type="ORF">GCM10015535_11820</name>
</gene>
<proteinExistence type="predicted"/>
<dbReference type="RefSeq" id="WP_189541730.1">
    <property type="nucleotide sequence ID" value="NZ_BMTF01000003.1"/>
</dbReference>
<evidence type="ECO:0000313" key="2">
    <source>
        <dbReference type="EMBL" id="GGV77878.1"/>
    </source>
</evidence>
<feature type="domain" description="NADPH-dependent FMN reductase-like" evidence="1">
    <location>
        <begin position="1"/>
        <end position="148"/>
    </location>
</feature>
<protein>
    <submittedName>
        <fullName evidence="2">Reductase</fullName>
    </submittedName>
</protein>
<evidence type="ECO:0000313" key="3">
    <source>
        <dbReference type="Proteomes" id="UP000660675"/>
    </source>
</evidence>
<dbReference type="InterPro" id="IPR029039">
    <property type="entry name" value="Flavoprotein-like_sf"/>
</dbReference>